<evidence type="ECO:0000256" key="2">
    <source>
        <dbReference type="ARBA" id="ARBA00022478"/>
    </source>
</evidence>
<dbReference type="GO" id="GO:0006355">
    <property type="term" value="P:regulation of DNA-templated transcription"/>
    <property type="evidence" value="ECO:0007669"/>
    <property type="project" value="InterPro"/>
</dbReference>
<feature type="domain" description="HTH HARE-type" evidence="8">
    <location>
        <begin position="11"/>
        <end position="77"/>
    </location>
</feature>
<dbReference type="InterPro" id="IPR007759">
    <property type="entry name" value="Asxl_HARE-HTH"/>
</dbReference>
<keyword evidence="3 9" id="KW-0808">Transferase</keyword>
<gene>
    <name evidence="9" type="primary">rpoE</name>
    <name evidence="9" type="ORF">ABNN70_04890</name>
</gene>
<organism evidence="9">
    <name type="scientific">Sporolactobacillus sp. Y61</name>
    <dbReference type="NCBI Taxonomy" id="3160863"/>
    <lineage>
        <taxon>Bacteria</taxon>
        <taxon>Bacillati</taxon>
        <taxon>Bacillota</taxon>
        <taxon>Bacilli</taxon>
        <taxon>Bacillales</taxon>
        <taxon>Sporolactobacillaceae</taxon>
        <taxon>Sporolactobacillus</taxon>
    </lineage>
</organism>
<dbReference type="InterPro" id="IPR029757">
    <property type="entry name" value="RpoE"/>
</dbReference>
<proteinExistence type="inferred from homology"/>
<evidence type="ECO:0000256" key="4">
    <source>
        <dbReference type="ARBA" id="ARBA00022695"/>
    </source>
</evidence>
<dbReference type="GO" id="GO:0016779">
    <property type="term" value="F:nucleotidyltransferase activity"/>
    <property type="evidence" value="ECO:0007669"/>
    <property type="project" value="UniProtKB-KW"/>
</dbReference>
<dbReference type="InterPro" id="IPR038087">
    <property type="entry name" value="RNAP_delta_N_dom_sf"/>
</dbReference>
<dbReference type="Pfam" id="PF05066">
    <property type="entry name" value="HARE-HTH"/>
    <property type="match status" value="1"/>
</dbReference>
<evidence type="ECO:0000256" key="1">
    <source>
        <dbReference type="ARBA" id="ARBA00009828"/>
    </source>
</evidence>
<keyword evidence="4 9" id="KW-0548">Nucleotidyltransferase</keyword>
<accession>A0AAU8IHI4</accession>
<evidence type="ECO:0000313" key="9">
    <source>
        <dbReference type="EMBL" id="XCJ17817.1"/>
    </source>
</evidence>
<evidence type="ECO:0000259" key="8">
    <source>
        <dbReference type="PROSITE" id="PS51913"/>
    </source>
</evidence>
<reference evidence="9" key="1">
    <citation type="submission" date="2024-06" db="EMBL/GenBank/DDBJ databases">
        <authorList>
            <person name="Fan A."/>
            <person name="Zhang F.Y."/>
            <person name="Zhang L."/>
        </authorList>
    </citation>
    <scope>NUCLEOTIDE SEQUENCE</scope>
    <source>
        <strain evidence="9">Y61</strain>
    </source>
</reference>
<sequence length="155" mass="18038">MFSVGEHVAEKSKVDQLYDILAAAKEPKSFYEMTDQILKRDEVEADHGESLARLYTTLTLDGRFLNVGHNLWALRNWYPIDQREDDVAKTLGDEQYKKNKIAEDGFDDYDEDNDDEDEDDSDDVDDTDEEDYGDQDDDDVRRIKKNAIDMNKDNE</sequence>
<evidence type="ECO:0000256" key="6">
    <source>
        <dbReference type="ARBA" id="ARBA00031937"/>
    </source>
</evidence>
<evidence type="ECO:0000256" key="3">
    <source>
        <dbReference type="ARBA" id="ARBA00022679"/>
    </source>
</evidence>
<protein>
    <recommendedName>
        <fullName evidence="6">RNAP delta factor</fullName>
    </recommendedName>
</protein>
<name>A0AAU8IHI4_9BACL</name>
<dbReference type="AlphaFoldDB" id="A0AAU8IHI4"/>
<dbReference type="Gene3D" id="1.10.10.1250">
    <property type="entry name" value="RNA polymerase, subunit delta, N-terminal domain"/>
    <property type="match status" value="1"/>
</dbReference>
<keyword evidence="5" id="KW-0804">Transcription</keyword>
<feature type="compositionally biased region" description="Acidic residues" evidence="7">
    <location>
        <begin position="104"/>
        <end position="138"/>
    </location>
</feature>
<feature type="compositionally biased region" description="Basic and acidic residues" evidence="7">
    <location>
        <begin position="146"/>
        <end position="155"/>
    </location>
</feature>
<dbReference type="PROSITE" id="PS51913">
    <property type="entry name" value="HTH_HARE"/>
    <property type="match status" value="1"/>
</dbReference>
<dbReference type="RefSeq" id="WP_353948917.1">
    <property type="nucleotide sequence ID" value="NZ_CP159510.1"/>
</dbReference>
<dbReference type="EMBL" id="CP159510">
    <property type="protein sequence ID" value="XCJ17817.1"/>
    <property type="molecule type" value="Genomic_DNA"/>
</dbReference>
<dbReference type="GO" id="GO:0006351">
    <property type="term" value="P:DNA-templated transcription"/>
    <property type="evidence" value="ECO:0007669"/>
    <property type="project" value="InterPro"/>
</dbReference>
<evidence type="ECO:0000256" key="5">
    <source>
        <dbReference type="ARBA" id="ARBA00023163"/>
    </source>
</evidence>
<evidence type="ECO:0000256" key="7">
    <source>
        <dbReference type="SAM" id="MobiDB-lite"/>
    </source>
</evidence>
<feature type="region of interest" description="Disordered" evidence="7">
    <location>
        <begin position="99"/>
        <end position="155"/>
    </location>
</feature>
<dbReference type="NCBIfam" id="TIGR04567">
    <property type="entry name" value="RNAP_delt_lowGC"/>
    <property type="match status" value="1"/>
</dbReference>
<comment type="similarity">
    <text evidence="1">Belongs to the RpoE family.</text>
</comment>
<dbReference type="GO" id="GO:0000428">
    <property type="term" value="C:DNA-directed RNA polymerase complex"/>
    <property type="evidence" value="ECO:0007669"/>
    <property type="project" value="UniProtKB-KW"/>
</dbReference>
<keyword evidence="2 9" id="KW-0240">DNA-directed RNA polymerase</keyword>